<dbReference type="GO" id="GO:0046872">
    <property type="term" value="F:metal ion binding"/>
    <property type="evidence" value="ECO:0007669"/>
    <property type="project" value="UniProtKB-UniRule"/>
</dbReference>
<comment type="function">
    <text evidence="1 6">Removes the N-terminal methionine from nascent proteins. The N-terminal methionine is often cleaved when the second residue in the primary sequence is small and uncharged (Met-Ala-, Cys, Gly, Pro, Ser, Thr, or Val). Requires deformylation of the N(alpha)-formylated initiator methionine before it can be hydrolyzed.</text>
</comment>
<evidence type="ECO:0000256" key="1">
    <source>
        <dbReference type="ARBA" id="ARBA00002521"/>
    </source>
</evidence>
<feature type="binding site" evidence="6">
    <location>
        <position position="89"/>
    </location>
    <ligand>
        <name>substrate</name>
    </ligand>
</feature>
<dbReference type="Proteomes" id="UP000078390">
    <property type="component" value="Unassembled WGS sequence"/>
</dbReference>
<protein>
    <recommendedName>
        <fullName evidence="6 7">Methionine aminopeptidase</fullName>
        <shortName evidence="6">MAP</shortName>
        <shortName evidence="6">MetAP</shortName>
        <ecNumber evidence="6 7">3.4.11.18</ecNumber>
    </recommendedName>
    <alternativeName>
        <fullName evidence="6">Peptidase M</fullName>
    </alternativeName>
</protein>
<comment type="subunit">
    <text evidence="6">Monomer.</text>
</comment>
<dbReference type="GO" id="GO:0004239">
    <property type="term" value="F:initiator methionyl aminopeptidase activity"/>
    <property type="evidence" value="ECO:0007669"/>
    <property type="project" value="UniProtKB-UniRule"/>
</dbReference>
<comment type="similarity">
    <text evidence="6">Belongs to the peptidase M24A family. Methionine aminopeptidase type 1 subfamily.</text>
</comment>
<dbReference type="Gene3D" id="3.90.230.10">
    <property type="entry name" value="Creatinase/methionine aminopeptidase superfamily"/>
    <property type="match status" value="1"/>
</dbReference>
<feature type="binding site" evidence="6">
    <location>
        <position position="181"/>
    </location>
    <ligand>
        <name>a divalent metal cation</name>
        <dbReference type="ChEBI" id="CHEBI:60240"/>
        <label>2</label>
        <note>catalytic</note>
    </ligand>
</feature>
<dbReference type="PANTHER" id="PTHR43330:SF27">
    <property type="entry name" value="METHIONINE AMINOPEPTIDASE"/>
    <property type="match status" value="1"/>
</dbReference>
<feature type="binding site" evidence="6">
    <location>
        <position position="118"/>
    </location>
    <ligand>
        <name>a divalent metal cation</name>
        <dbReference type="ChEBI" id="CHEBI:60240"/>
        <label>1</label>
    </ligand>
</feature>
<dbReference type="EC" id="3.4.11.18" evidence="6 7"/>
<feature type="binding site" evidence="6">
    <location>
        <position position="118"/>
    </location>
    <ligand>
        <name>a divalent metal cation</name>
        <dbReference type="ChEBI" id="CHEBI:60240"/>
        <label>2</label>
        <note>catalytic</note>
    </ligand>
</feature>
<dbReference type="Pfam" id="PF00557">
    <property type="entry name" value="Peptidase_M24"/>
    <property type="match status" value="1"/>
</dbReference>
<dbReference type="HAMAP" id="MF_01974">
    <property type="entry name" value="MetAP_1"/>
    <property type="match status" value="1"/>
</dbReference>
<accession>A0A179D4S4</accession>
<keyword evidence="3 6" id="KW-0645">Protease</keyword>
<dbReference type="InterPro" id="IPR000994">
    <property type="entry name" value="Pept_M24"/>
</dbReference>
<evidence type="ECO:0000256" key="4">
    <source>
        <dbReference type="ARBA" id="ARBA00022723"/>
    </source>
</evidence>
<evidence type="ECO:0000256" key="2">
    <source>
        <dbReference type="ARBA" id="ARBA00022438"/>
    </source>
</evidence>
<dbReference type="GO" id="GO:0006508">
    <property type="term" value="P:proteolysis"/>
    <property type="evidence" value="ECO:0007669"/>
    <property type="project" value="UniProtKB-KW"/>
</dbReference>
<keyword evidence="10" id="KW-1185">Reference proteome</keyword>
<evidence type="ECO:0000259" key="8">
    <source>
        <dbReference type="Pfam" id="PF00557"/>
    </source>
</evidence>
<evidence type="ECO:0000313" key="9">
    <source>
        <dbReference type="EMBL" id="OAQ21075.1"/>
    </source>
</evidence>
<feature type="binding site" evidence="6">
    <location>
        <position position="188"/>
    </location>
    <ligand>
        <name>substrate</name>
    </ligand>
</feature>
<evidence type="ECO:0000313" key="10">
    <source>
        <dbReference type="Proteomes" id="UP000078390"/>
    </source>
</evidence>
<dbReference type="SUPFAM" id="SSF55920">
    <property type="entry name" value="Creatinase/aminopeptidase"/>
    <property type="match status" value="1"/>
</dbReference>
<dbReference type="AlphaFoldDB" id="A0A179D4S4"/>
<keyword evidence="4 6" id="KW-0479">Metal-binding</keyword>
<keyword evidence="5 6" id="KW-0378">Hydrolase</keyword>
<dbReference type="NCBIfam" id="TIGR00500">
    <property type="entry name" value="met_pdase_I"/>
    <property type="match status" value="1"/>
</dbReference>
<evidence type="ECO:0000256" key="5">
    <source>
        <dbReference type="ARBA" id="ARBA00022801"/>
    </source>
</evidence>
<dbReference type="PATRIC" id="fig|999894.6.peg.725"/>
<evidence type="ECO:0000256" key="3">
    <source>
        <dbReference type="ARBA" id="ARBA00022670"/>
    </source>
</evidence>
<comment type="cofactor">
    <cofactor evidence="6">
        <name>Co(2+)</name>
        <dbReference type="ChEBI" id="CHEBI:48828"/>
    </cofactor>
    <cofactor evidence="6">
        <name>Zn(2+)</name>
        <dbReference type="ChEBI" id="CHEBI:29105"/>
    </cofactor>
    <cofactor evidence="6">
        <name>Mn(2+)</name>
        <dbReference type="ChEBI" id="CHEBI:29035"/>
    </cofactor>
    <cofactor evidence="6">
        <name>Fe(2+)</name>
        <dbReference type="ChEBI" id="CHEBI:29033"/>
    </cofactor>
    <text evidence="6">Binds 2 divalent metal cations per subunit. Has a high-affinity and a low affinity metal-binding site. The true nature of the physiological cofactor is under debate. The enzyme is active with cobalt, zinc, manganese or divalent iron ions. Most likely, methionine aminopeptidases function as mononuclear Fe(2+)-metalloproteases under physiological conditions, and the catalytically relevant metal-binding site has been assigned to the histidine-containing high-affinity site.</text>
</comment>
<gene>
    <name evidence="6" type="primary">map</name>
    <name evidence="9" type="ORF">TDIS_0727</name>
</gene>
<dbReference type="STRING" id="999894.TDIS_0727"/>
<dbReference type="InterPro" id="IPR001714">
    <property type="entry name" value="Pept_M24_MAP"/>
</dbReference>
<dbReference type="PROSITE" id="PS00680">
    <property type="entry name" value="MAP_1"/>
    <property type="match status" value="1"/>
</dbReference>
<sequence>MRRISFKGLPSKKIKLKAPWEIELLRRANNIVAEVLLRLAEESKPGVSTWDLEVLADTLCRKRGGRPAFKGYRGYPHALCVSINEEIIHGMPREDKVLKEGDIVSFDFGVEYEGYIGDAALTVAVGKTSELAEKLMKVTEEALYIGIDKARVGNRVGDISAAIQRHVERHGFSVIRDFVGHGIGRELHEPPEVPNFGKPGKGPRLQAGMVLAIEPMVVTGSPKVKVLDDKWTAVTEDGGLAAHFEHSVAITARGPEILSKI</sequence>
<dbReference type="GO" id="GO:0070006">
    <property type="term" value="F:metalloaminopeptidase activity"/>
    <property type="evidence" value="ECO:0007669"/>
    <property type="project" value="UniProtKB-UniRule"/>
</dbReference>
<comment type="caution">
    <text evidence="9">The sequence shown here is derived from an EMBL/GenBank/DDBJ whole genome shotgun (WGS) entry which is preliminary data.</text>
</comment>
<feature type="binding site" evidence="6">
    <location>
        <position position="245"/>
    </location>
    <ligand>
        <name>a divalent metal cation</name>
        <dbReference type="ChEBI" id="CHEBI:60240"/>
        <label>1</label>
    </ligand>
</feature>
<organism evidence="9 10">
    <name type="scientific">Thermosulfurimonas dismutans</name>
    <dbReference type="NCBI Taxonomy" id="999894"/>
    <lineage>
        <taxon>Bacteria</taxon>
        <taxon>Pseudomonadati</taxon>
        <taxon>Thermodesulfobacteriota</taxon>
        <taxon>Thermodesulfobacteria</taxon>
        <taxon>Thermodesulfobacteriales</taxon>
        <taxon>Thermodesulfobacteriaceae</taxon>
        <taxon>Thermosulfurimonas</taxon>
    </lineage>
</organism>
<dbReference type="GO" id="GO:0005829">
    <property type="term" value="C:cytosol"/>
    <property type="evidence" value="ECO:0007669"/>
    <property type="project" value="TreeGrafter"/>
</dbReference>
<feature type="domain" description="Peptidase M24" evidence="8">
    <location>
        <begin position="23"/>
        <end position="252"/>
    </location>
</feature>
<dbReference type="InterPro" id="IPR036005">
    <property type="entry name" value="Creatinase/aminopeptidase-like"/>
</dbReference>
<feature type="binding site" evidence="6">
    <location>
        <position position="245"/>
    </location>
    <ligand>
        <name>a divalent metal cation</name>
        <dbReference type="ChEBI" id="CHEBI:60240"/>
        <label>2</label>
        <note>catalytic</note>
    </ligand>
</feature>
<dbReference type="PRINTS" id="PR00599">
    <property type="entry name" value="MAPEPTIDASE"/>
</dbReference>
<dbReference type="EMBL" id="LWLG01000003">
    <property type="protein sequence ID" value="OAQ21075.1"/>
    <property type="molecule type" value="Genomic_DNA"/>
</dbReference>
<reference evidence="9 10" key="1">
    <citation type="submission" date="2016-04" db="EMBL/GenBank/DDBJ databases">
        <title>Genome analysis of Thermosulfurimonas dismutans, the first thermophilic sulfur-disproportionating bacterium of the phylum Thermodesulfobacteria.</title>
        <authorList>
            <person name="Mardanov A.V."/>
            <person name="Beletsky A.V."/>
            <person name="Kadnikov V.V."/>
            <person name="Slobodkin A.I."/>
            <person name="Ravin N.V."/>
        </authorList>
    </citation>
    <scope>NUCLEOTIDE SEQUENCE [LARGE SCALE GENOMIC DNA]</scope>
    <source>
        <strain evidence="9 10">S95</strain>
    </source>
</reference>
<name>A0A179D4S4_9BACT</name>
<dbReference type="InterPro" id="IPR002467">
    <property type="entry name" value="Pept_M24A_MAP1"/>
</dbReference>
<evidence type="ECO:0000256" key="7">
    <source>
        <dbReference type="RuleBase" id="RU003653"/>
    </source>
</evidence>
<feature type="binding site" evidence="6">
    <location>
        <position position="107"/>
    </location>
    <ligand>
        <name>a divalent metal cation</name>
        <dbReference type="ChEBI" id="CHEBI:60240"/>
        <label>1</label>
    </ligand>
</feature>
<dbReference type="PANTHER" id="PTHR43330">
    <property type="entry name" value="METHIONINE AMINOPEPTIDASE"/>
    <property type="match status" value="1"/>
</dbReference>
<dbReference type="CDD" id="cd01086">
    <property type="entry name" value="MetAP1"/>
    <property type="match status" value="1"/>
</dbReference>
<comment type="catalytic activity">
    <reaction evidence="6 7">
        <text>Release of N-terminal amino acids, preferentially methionine, from peptides and arylamides.</text>
        <dbReference type="EC" id="3.4.11.18"/>
    </reaction>
</comment>
<keyword evidence="2 6" id="KW-0031">Aminopeptidase</keyword>
<proteinExistence type="inferred from homology"/>
<feature type="binding site" evidence="6">
    <location>
        <position position="214"/>
    </location>
    <ligand>
        <name>a divalent metal cation</name>
        <dbReference type="ChEBI" id="CHEBI:60240"/>
        <label>2</label>
        <note>catalytic</note>
    </ligand>
</feature>
<evidence type="ECO:0000256" key="6">
    <source>
        <dbReference type="HAMAP-Rule" id="MF_01974"/>
    </source>
</evidence>